<accession>C3ZZR5</accession>
<dbReference type="EMBL" id="GG666763">
    <property type="protein sequence ID" value="EEN41975.1"/>
    <property type="molecule type" value="Genomic_DNA"/>
</dbReference>
<protein>
    <submittedName>
        <fullName evidence="5">Uncharacterized protein</fullName>
    </submittedName>
</protein>
<keyword evidence="1" id="KW-0175">Coiled coil</keyword>
<name>C3ZZR5_BRAFL</name>
<proteinExistence type="predicted"/>
<feature type="compositionally biased region" description="Acidic residues" evidence="2">
    <location>
        <begin position="1235"/>
        <end position="1245"/>
    </location>
</feature>
<feature type="domain" description="DUF6589" evidence="3">
    <location>
        <begin position="26"/>
        <end position="211"/>
    </location>
</feature>
<evidence type="ECO:0000313" key="5">
    <source>
        <dbReference type="EMBL" id="EEN41975.1"/>
    </source>
</evidence>
<dbReference type="STRING" id="7739.C3ZZR5"/>
<feature type="region of interest" description="Disordered" evidence="2">
    <location>
        <begin position="961"/>
        <end position="992"/>
    </location>
</feature>
<organism>
    <name type="scientific">Branchiostoma floridae</name>
    <name type="common">Florida lancelet</name>
    <name type="synonym">Amphioxus</name>
    <dbReference type="NCBI Taxonomy" id="7739"/>
    <lineage>
        <taxon>Eukaryota</taxon>
        <taxon>Metazoa</taxon>
        <taxon>Chordata</taxon>
        <taxon>Cephalochordata</taxon>
        <taxon>Leptocardii</taxon>
        <taxon>Amphioxiformes</taxon>
        <taxon>Branchiostomatidae</taxon>
        <taxon>Branchiostoma</taxon>
    </lineage>
</organism>
<reference evidence="5" key="1">
    <citation type="journal article" date="2008" name="Nature">
        <title>The amphioxus genome and the evolution of the chordate karyotype.</title>
        <authorList>
            <consortium name="US DOE Joint Genome Institute (JGI-PGF)"/>
            <person name="Putnam N.H."/>
            <person name="Butts T."/>
            <person name="Ferrier D.E.K."/>
            <person name="Furlong R.F."/>
            <person name="Hellsten U."/>
            <person name="Kawashima T."/>
            <person name="Robinson-Rechavi M."/>
            <person name="Shoguchi E."/>
            <person name="Terry A."/>
            <person name="Yu J.-K."/>
            <person name="Benito-Gutierrez E.L."/>
            <person name="Dubchak I."/>
            <person name="Garcia-Fernandez J."/>
            <person name="Gibson-Brown J.J."/>
            <person name="Grigoriev I.V."/>
            <person name="Horton A.C."/>
            <person name="de Jong P.J."/>
            <person name="Jurka J."/>
            <person name="Kapitonov V.V."/>
            <person name="Kohara Y."/>
            <person name="Kuroki Y."/>
            <person name="Lindquist E."/>
            <person name="Lucas S."/>
            <person name="Osoegawa K."/>
            <person name="Pennacchio L.A."/>
            <person name="Salamov A.A."/>
            <person name="Satou Y."/>
            <person name="Sauka-Spengler T."/>
            <person name="Schmutz J."/>
            <person name="Shin-I T."/>
            <person name="Toyoda A."/>
            <person name="Bronner-Fraser M."/>
            <person name="Fujiyama A."/>
            <person name="Holland L.Z."/>
            <person name="Holland P.W.H."/>
            <person name="Satoh N."/>
            <person name="Rokhsar D.S."/>
        </authorList>
    </citation>
    <scope>NUCLEOTIDE SEQUENCE [LARGE SCALE GENOMIC DNA]</scope>
    <source>
        <strain evidence="5">S238N-H82</strain>
        <tissue evidence="5">Testes</tissue>
    </source>
</reference>
<feature type="region of interest" description="Disordered" evidence="2">
    <location>
        <begin position="283"/>
        <end position="309"/>
    </location>
</feature>
<evidence type="ECO:0000259" key="4">
    <source>
        <dbReference type="Pfam" id="PF20262"/>
    </source>
</evidence>
<feature type="domain" description="Protein UNC80 C-terminal" evidence="4">
    <location>
        <begin position="331"/>
        <end position="893"/>
    </location>
</feature>
<dbReference type="InterPro" id="IPR046460">
    <property type="entry name" value="UNC80_C"/>
</dbReference>
<feature type="compositionally biased region" description="Acidic residues" evidence="2">
    <location>
        <begin position="1254"/>
        <end position="1267"/>
    </location>
</feature>
<dbReference type="eggNOG" id="ENOG502QSTP">
    <property type="taxonomic scope" value="Eukaryota"/>
</dbReference>
<evidence type="ECO:0000259" key="3">
    <source>
        <dbReference type="Pfam" id="PF20231"/>
    </source>
</evidence>
<sequence>MPFFNKYFKDCVTEHIPHMYSEQAKLKSHVVPLGILEKNETKHEDMIAILEEYQKYVPHGMKLPLEGDGLSNMRGVESQDARADGATAADRLEGLELVTAEWHAHVTALQDVYNAYYDPRSATEKGTLFQLRNRFDRRNVTKSTKDSFNPNREFLNFVSSGYLILAVMESLDMSNMKGRPSLAPRGIETDTRERRSSYLRTVVAKVIDQHILPTFNTHAIVSDIETRQAAVGGADVPEGRVPCGFPGCPKNYARDGVCLRRHREQCVWSRVEVLGQGGEEVFEERDGENMPSTDNQTEAHTEDVQMSESSKKEDFKYNYNCSVLREGLFDMCVLEALVPFYMRHLMKETNRRDSISAAKEELTSIEQLAVSMEALTQSCEPFNRKTNVLAASKTMVSPTSATLGREQVKEDDDELKVRFMEDTRRIQYEQNVQSAPGHYEFHRPREAFLNIIVEYFVGSKSRFKQLRRMLDPRFQVPELLSTRSHIRIVEILDSFLRTATDDPLSLGSVGLQRYFTDMLPIIDWSVPSKRPALVLLLRKLERMFSRIYKRPSLRCHLDWVSATNLLKGVYFTLTKQNIIAHLPQLNLLVTVCVNLLLADVTSAPGEGLTILQMTSPGISTLMTPPAGFCAVIVRLAAAQIQFLKNDLTLDQGLRGFVNDPSQEKVDTSMLNLMLPLLIRVGTANKDIPKISRMDILYAVSTFLGILIPAKDVSSHLQRSGSITASLTSFSLAGDHTAAACSSITPFIAVLGKCILYSGSITPFIAVLGLKILLTCFSKNLTEEWGMLSTALQEFEVAFHPVGTGGLAFLDLMDFIVTKRPPVFVLLKPFLLMQRHFWVNFKLSKVAVLTEQEALLQDRLQDKLYGNTHLSPAHTRGNWDMLNDLFQEMKQLRDFSISGKGLLQQDGNAYSRRTSTISSQVYLHPRSVLRDSVRSEPTPRSMGEDVSYRSWHRSTRGFTDDGVWRGRAHSTAGTSPQVSWEKGESRGVTSVTTSKTMSLLHPTHFESGDYADRSPMSTKSYGGASFTGIAPIAETECTFGLYSSDEGDATSIRGSPSTGGLMENKLERKKDSGVVNMRLFLVFTLLGCVALSRAADCELKFKIAQTEIDNKLCTVSAADQKAMDAVKKTLDDVKKEMDTMEKDQKAFSAKMQSDVLTEQVERTKVKGQILSLKQKLSEAQKKNAELKKLVEDRENELKAIQADIVKATDVYNRAQTLMKGKTTRSSEIHLALSPEEYDPFTTDDPDFYQGPVDASDPETDEGSDEEADEVLPALEKFLREHDI</sequence>
<feature type="coiled-coil region" evidence="1">
    <location>
        <begin position="1122"/>
        <end position="1209"/>
    </location>
</feature>
<feature type="region of interest" description="Disordered" evidence="2">
    <location>
        <begin position="1235"/>
        <end position="1267"/>
    </location>
</feature>
<dbReference type="Pfam" id="PF20231">
    <property type="entry name" value="DUF6589"/>
    <property type="match status" value="1"/>
</dbReference>
<evidence type="ECO:0000256" key="1">
    <source>
        <dbReference type="SAM" id="Coils"/>
    </source>
</evidence>
<dbReference type="PANTHER" id="PTHR31781">
    <property type="entry name" value="UNC80"/>
    <property type="match status" value="1"/>
</dbReference>
<gene>
    <name evidence="5" type="ORF">BRAFLDRAFT_132710</name>
</gene>
<dbReference type="InterPro" id="IPR046496">
    <property type="entry name" value="DUF6589"/>
</dbReference>
<evidence type="ECO:0000256" key="2">
    <source>
        <dbReference type="SAM" id="MobiDB-lite"/>
    </source>
</evidence>
<feature type="compositionally biased region" description="Basic and acidic residues" evidence="2">
    <location>
        <begin position="297"/>
        <end position="309"/>
    </location>
</feature>
<dbReference type="Pfam" id="PF20262">
    <property type="entry name" value="UNC80_C"/>
    <property type="match status" value="1"/>
</dbReference>
<dbReference type="InParanoid" id="C3ZZR5"/>
<dbReference type="PANTHER" id="PTHR31781:SF1">
    <property type="entry name" value="PROTEIN UNC-80 HOMOLOG"/>
    <property type="match status" value="1"/>
</dbReference>